<dbReference type="Pfam" id="PF00474">
    <property type="entry name" value="SSF"/>
    <property type="match status" value="1"/>
</dbReference>
<dbReference type="Proteomes" id="UP000092578">
    <property type="component" value="Unassembled WGS sequence"/>
</dbReference>
<dbReference type="InterPro" id="IPR038377">
    <property type="entry name" value="Na/Glc_symporter_sf"/>
</dbReference>
<dbReference type="GO" id="GO:0005886">
    <property type="term" value="C:plasma membrane"/>
    <property type="evidence" value="ECO:0007669"/>
    <property type="project" value="TreeGrafter"/>
</dbReference>
<feature type="transmembrane region" description="Helical" evidence="9">
    <location>
        <begin position="73"/>
        <end position="96"/>
    </location>
</feature>
<dbReference type="PROSITE" id="PS00456">
    <property type="entry name" value="NA_SOLUT_SYMP_1"/>
    <property type="match status" value="1"/>
</dbReference>
<feature type="transmembrane region" description="Helical" evidence="9">
    <location>
        <begin position="179"/>
        <end position="205"/>
    </location>
</feature>
<feature type="transmembrane region" description="Helical" evidence="9">
    <location>
        <begin position="435"/>
        <end position="452"/>
    </location>
</feature>
<feature type="transmembrane region" description="Helical" evidence="9">
    <location>
        <begin position="45"/>
        <end position="67"/>
    </location>
</feature>
<feature type="transmembrane region" description="Helical" evidence="9">
    <location>
        <begin position="148"/>
        <end position="167"/>
    </location>
</feature>
<feature type="transmembrane region" description="Helical" evidence="9">
    <location>
        <begin position="117"/>
        <end position="142"/>
    </location>
</feature>
<organism evidence="10 11">
    <name type="scientific">Pseudobacillus wudalianchiensis</name>
    <dbReference type="NCBI Taxonomy" id="1743143"/>
    <lineage>
        <taxon>Bacteria</taxon>
        <taxon>Bacillati</taxon>
        <taxon>Bacillota</taxon>
        <taxon>Bacilli</taxon>
        <taxon>Bacillales</taxon>
        <taxon>Bacillaceae</taxon>
        <taxon>Pseudobacillus</taxon>
    </lineage>
</organism>
<keyword evidence="7 9" id="KW-0472">Membrane</keyword>
<evidence type="ECO:0000256" key="4">
    <source>
        <dbReference type="ARBA" id="ARBA00022475"/>
    </source>
</evidence>
<feature type="transmembrane region" description="Helical" evidence="9">
    <location>
        <begin position="408"/>
        <end position="429"/>
    </location>
</feature>
<protein>
    <submittedName>
        <fullName evidence="10">Sodium:solute symporter</fullName>
    </submittedName>
</protein>
<dbReference type="PROSITE" id="PS50283">
    <property type="entry name" value="NA_SOLUT_SYMP_3"/>
    <property type="match status" value="1"/>
</dbReference>
<dbReference type="Gene3D" id="1.20.1730.10">
    <property type="entry name" value="Sodium/glucose cotransporter"/>
    <property type="match status" value="1"/>
</dbReference>
<dbReference type="EMBL" id="MAYT01000030">
    <property type="protein sequence ID" value="OCA82071.1"/>
    <property type="molecule type" value="Genomic_DNA"/>
</dbReference>
<sequence length="473" mass="50978">MGSLDISIILLYFALIAGVGVLGAKRATNSEEYAVAGRNLNFPMYLGCMAALMIGGASTLGTAKLGYQFGLSGIWMVTSIGIGVICLGIFLSKKILSLKVLTISEMLEERFSKETRLVSALVSTLYTLMLTVAQMIGLGSLLSVWLGWNLPLCIIVSAGVVFLYTMLGGMWSVTMTDIVQFVIMTIGIFFIMLPTSLSKAGGWAAVQASVPPAYLDLANIGGDKVFQYLILFTLGLMVGQDIWQRLFTARNLKISRQGAIWAGIYAILYAVALSIIGMCAFVLLPNIDDPQNTFAEMAVNFLPPGILGIILASIASAIMSTASGTIIACSTLISNDIIKRFFIPNMSEKKYLRVSRLTTLAIGVFSIVCAIWIQDILGALDVAYAVLSGALFFPIVFGLFWKRITARAAFYSIIASTAVILGSLWVLGITATEPILYGLATSLITIVLLSYMDSSSKKPQRNDTDESKKIQVL</sequence>
<keyword evidence="3" id="KW-0813">Transport</keyword>
<accession>A0A1B9AE29</accession>
<dbReference type="CDD" id="cd11479">
    <property type="entry name" value="SLC5sbd_u3"/>
    <property type="match status" value="1"/>
</dbReference>
<evidence type="ECO:0000256" key="6">
    <source>
        <dbReference type="ARBA" id="ARBA00022989"/>
    </source>
</evidence>
<keyword evidence="11" id="KW-1185">Reference proteome</keyword>
<evidence type="ECO:0000256" key="1">
    <source>
        <dbReference type="ARBA" id="ARBA00004141"/>
    </source>
</evidence>
<evidence type="ECO:0000313" key="10">
    <source>
        <dbReference type="EMBL" id="OCA82071.1"/>
    </source>
</evidence>
<feature type="transmembrane region" description="Helical" evidence="9">
    <location>
        <begin position="305"/>
        <end position="333"/>
    </location>
</feature>
<reference evidence="11" key="1">
    <citation type="submission" date="2016-05" db="EMBL/GenBank/DDBJ databases">
        <authorList>
            <person name="Liu B."/>
            <person name="Wang J."/>
            <person name="Zhu Y."/>
            <person name="Liu G."/>
            <person name="Chen Q."/>
            <person name="Chen Z."/>
            <person name="Lan J."/>
            <person name="Che J."/>
            <person name="Ge C."/>
            <person name="Shi H."/>
            <person name="Pan Z."/>
            <person name="Liu X."/>
        </authorList>
    </citation>
    <scope>NUCLEOTIDE SEQUENCE [LARGE SCALE GENOMIC DNA]</scope>
    <source>
        <strain evidence="11">FJAT-27215</strain>
    </source>
</reference>
<evidence type="ECO:0000256" key="3">
    <source>
        <dbReference type="ARBA" id="ARBA00022448"/>
    </source>
</evidence>
<comment type="subcellular location">
    <subcellularLocation>
        <location evidence="1">Membrane</location>
        <topology evidence="1">Multi-pass membrane protein</topology>
    </subcellularLocation>
</comment>
<feature type="transmembrane region" description="Helical" evidence="9">
    <location>
        <begin position="379"/>
        <end position="401"/>
    </location>
</feature>
<dbReference type="RefSeq" id="WP_065411962.1">
    <property type="nucleotide sequence ID" value="NZ_MAYT01000030.1"/>
</dbReference>
<evidence type="ECO:0000256" key="9">
    <source>
        <dbReference type="SAM" id="Phobius"/>
    </source>
</evidence>
<evidence type="ECO:0000256" key="5">
    <source>
        <dbReference type="ARBA" id="ARBA00022692"/>
    </source>
</evidence>
<keyword evidence="5 9" id="KW-0812">Transmembrane</keyword>
<gene>
    <name evidence="10" type="ORF">A8F95_15335</name>
</gene>
<keyword evidence="6 9" id="KW-1133">Transmembrane helix</keyword>
<evidence type="ECO:0000256" key="7">
    <source>
        <dbReference type="ARBA" id="ARBA00023136"/>
    </source>
</evidence>
<dbReference type="InterPro" id="IPR050277">
    <property type="entry name" value="Sodium:Solute_Symporter"/>
</dbReference>
<feature type="transmembrane region" description="Helical" evidence="9">
    <location>
        <begin position="264"/>
        <end position="285"/>
    </location>
</feature>
<dbReference type="GO" id="GO:0046942">
    <property type="term" value="P:carboxylic acid transport"/>
    <property type="evidence" value="ECO:0007669"/>
    <property type="project" value="UniProtKB-ARBA"/>
</dbReference>
<name>A0A1B9AE29_9BACI</name>
<evidence type="ECO:0000256" key="8">
    <source>
        <dbReference type="RuleBase" id="RU362091"/>
    </source>
</evidence>
<feature type="transmembrane region" description="Helical" evidence="9">
    <location>
        <begin position="354"/>
        <end position="373"/>
    </location>
</feature>
<dbReference type="InterPro" id="IPR018212">
    <property type="entry name" value="Na/solute_symporter_CS"/>
</dbReference>
<dbReference type="GO" id="GO:0022857">
    <property type="term" value="F:transmembrane transporter activity"/>
    <property type="evidence" value="ECO:0007669"/>
    <property type="project" value="InterPro"/>
</dbReference>
<comment type="similarity">
    <text evidence="2 8">Belongs to the sodium:solute symporter (SSF) (TC 2.A.21) family.</text>
</comment>
<dbReference type="InterPro" id="IPR001734">
    <property type="entry name" value="Na/solute_symporter"/>
</dbReference>
<dbReference type="PANTHER" id="PTHR48086">
    <property type="entry name" value="SODIUM/PROLINE SYMPORTER-RELATED"/>
    <property type="match status" value="1"/>
</dbReference>
<dbReference type="AlphaFoldDB" id="A0A1B9AE29"/>
<evidence type="ECO:0000313" key="11">
    <source>
        <dbReference type="Proteomes" id="UP000092578"/>
    </source>
</evidence>
<keyword evidence="4" id="KW-1003">Cell membrane</keyword>
<proteinExistence type="inferred from homology"/>
<dbReference type="PANTHER" id="PTHR48086:SF7">
    <property type="entry name" value="SODIUM-SOLUTE SYMPORTER-RELATED"/>
    <property type="match status" value="1"/>
</dbReference>
<feature type="transmembrane region" description="Helical" evidence="9">
    <location>
        <begin position="225"/>
        <end position="243"/>
    </location>
</feature>
<feature type="transmembrane region" description="Helical" evidence="9">
    <location>
        <begin position="6"/>
        <end position="24"/>
    </location>
</feature>
<comment type="caution">
    <text evidence="10">The sequence shown here is derived from an EMBL/GenBank/DDBJ whole genome shotgun (WGS) entry which is preliminary data.</text>
</comment>
<evidence type="ECO:0000256" key="2">
    <source>
        <dbReference type="ARBA" id="ARBA00006434"/>
    </source>
</evidence>